<dbReference type="Pfam" id="PF00656">
    <property type="entry name" value="Peptidase_C14"/>
    <property type="match status" value="2"/>
</dbReference>
<feature type="region of interest" description="Disordered" evidence="1">
    <location>
        <begin position="369"/>
        <end position="392"/>
    </location>
</feature>
<gene>
    <name evidence="4" type="ORF">SAMN04488011_101139</name>
</gene>
<evidence type="ECO:0000256" key="2">
    <source>
        <dbReference type="SAM" id="SignalP"/>
    </source>
</evidence>
<feature type="signal peptide" evidence="2">
    <location>
        <begin position="1"/>
        <end position="20"/>
    </location>
</feature>
<dbReference type="InterPro" id="IPR052039">
    <property type="entry name" value="Caspase-related_regulators"/>
</dbReference>
<evidence type="ECO:0000313" key="5">
    <source>
        <dbReference type="Proteomes" id="UP000199372"/>
    </source>
</evidence>
<dbReference type="Gene3D" id="3.40.50.1460">
    <property type="match status" value="2"/>
</dbReference>
<keyword evidence="5" id="KW-1185">Reference proteome</keyword>
<accession>A0A1H8AFE5</accession>
<dbReference type="Proteomes" id="UP000199372">
    <property type="component" value="Unassembled WGS sequence"/>
</dbReference>
<dbReference type="PANTHER" id="PTHR22576">
    <property type="entry name" value="MUCOSA ASSOCIATED LYMPHOID TISSUE LYMPHOMA TRANSLOCATION PROTEIN 1/PARACASPASE"/>
    <property type="match status" value="1"/>
</dbReference>
<feature type="chain" id="PRO_5011720558" evidence="2">
    <location>
        <begin position="21"/>
        <end position="658"/>
    </location>
</feature>
<dbReference type="OrthoDB" id="321999at2"/>
<proteinExistence type="predicted"/>
<dbReference type="GO" id="GO:0004197">
    <property type="term" value="F:cysteine-type endopeptidase activity"/>
    <property type="evidence" value="ECO:0007669"/>
    <property type="project" value="InterPro"/>
</dbReference>
<evidence type="ECO:0000313" key="4">
    <source>
        <dbReference type="EMBL" id="SEM69321.1"/>
    </source>
</evidence>
<dbReference type="InterPro" id="IPR029030">
    <property type="entry name" value="Caspase-like_dom_sf"/>
</dbReference>
<organism evidence="4 5">
    <name type="scientific">Palleronia pelagia</name>
    <dbReference type="NCBI Taxonomy" id="387096"/>
    <lineage>
        <taxon>Bacteria</taxon>
        <taxon>Pseudomonadati</taxon>
        <taxon>Pseudomonadota</taxon>
        <taxon>Alphaproteobacteria</taxon>
        <taxon>Rhodobacterales</taxon>
        <taxon>Roseobacteraceae</taxon>
        <taxon>Palleronia</taxon>
    </lineage>
</organism>
<protein>
    <submittedName>
        <fullName evidence="4">Caspase domain-containing protein</fullName>
    </submittedName>
</protein>
<dbReference type="PROSITE" id="PS50208">
    <property type="entry name" value="CASPASE_P20"/>
    <property type="match status" value="1"/>
</dbReference>
<evidence type="ECO:0000256" key="1">
    <source>
        <dbReference type="SAM" id="MobiDB-lite"/>
    </source>
</evidence>
<sequence>MIRRLLVVVAFVFVALPALAGLEIITPKPAPELQAGDGRYLTLVVGNSNYNALPPLQNPTNDAEAVAELFSRLGHDVVLLTNANEDVFRDALRTVEQRAPEYEQVMFYYAGHGMAYDRTNYLFATDFVCKQKEECQAKLKEDAINMDEVVESLSEAAEIFIAIFDACRDDPFDLASSDGDLNGLVRPAEFDTNTMLVYSTSPGAVAMDGAGSFSPFAEAFLEAVYATPTAEIGDTLRLVRQKVVRTTEGQQVPWSEDSLIQQVSFSVAAVVPPVEPEPEPQINTVSIQPPAGIDSEAPCDPSVSSPYQRFTAAAAFDALGPEPGKQALNRWLEGHHNICGIENLIDRAMSRYQSILVHNMQIAALSVGPDGKGGEVQSRRLTPPEDSPLGTPGRRLSLLIGINDYEALPDPGTPGPLKDLRYAENDAHDFERLLRGGRLGEWNVKPMIGAKARRLPVVTAMRQLLLRAEENDIVLVFFSRHGSYDRYDEEDVYLMLSDSVEDNVESGLPIADLENWVRKSKARQVIFVLDACRSGYSSAGSKGQTDARTGLTYDALLTNQLLDAPNRIFLTSSSADQLSWEDTDLQNGVFTHFLIKALDGESHDSIPNRFVDLKEVFDYTHEQVFQHSSRTTWMDVQEPQMREISGKSVSGFALAYRD</sequence>
<reference evidence="5" key="1">
    <citation type="submission" date="2016-10" db="EMBL/GenBank/DDBJ databases">
        <authorList>
            <person name="Varghese N."/>
            <person name="Submissions S."/>
        </authorList>
    </citation>
    <scope>NUCLEOTIDE SEQUENCE [LARGE SCALE GENOMIC DNA]</scope>
    <source>
        <strain evidence="5">DSM 26893</strain>
    </source>
</reference>
<dbReference type="SUPFAM" id="SSF52129">
    <property type="entry name" value="Caspase-like"/>
    <property type="match status" value="2"/>
</dbReference>
<dbReference type="AlphaFoldDB" id="A0A1H8AFE5"/>
<feature type="domain" description="Caspase family p20" evidence="3">
    <location>
        <begin position="38"/>
        <end position="113"/>
    </location>
</feature>
<dbReference type="InterPro" id="IPR001309">
    <property type="entry name" value="Pept_C14_p20"/>
</dbReference>
<name>A0A1H8AFE5_9RHOB</name>
<dbReference type="EMBL" id="FOCM01000001">
    <property type="protein sequence ID" value="SEM69321.1"/>
    <property type="molecule type" value="Genomic_DNA"/>
</dbReference>
<dbReference type="GO" id="GO:0006508">
    <property type="term" value="P:proteolysis"/>
    <property type="evidence" value="ECO:0007669"/>
    <property type="project" value="InterPro"/>
</dbReference>
<dbReference type="InterPro" id="IPR011600">
    <property type="entry name" value="Pept_C14_caspase"/>
</dbReference>
<dbReference type="RefSeq" id="WP_091843138.1">
    <property type="nucleotide sequence ID" value="NZ_FOCM01000001.1"/>
</dbReference>
<dbReference type="PANTHER" id="PTHR22576:SF37">
    <property type="entry name" value="MUCOSA-ASSOCIATED LYMPHOID TISSUE LYMPHOMA TRANSLOCATION PROTEIN 1"/>
    <property type="match status" value="1"/>
</dbReference>
<evidence type="ECO:0000259" key="3">
    <source>
        <dbReference type="PROSITE" id="PS50208"/>
    </source>
</evidence>
<keyword evidence="2" id="KW-0732">Signal</keyword>